<dbReference type="eggNOG" id="COG0463">
    <property type="taxonomic scope" value="Bacteria"/>
</dbReference>
<proteinExistence type="predicted"/>
<dbReference type="RefSeq" id="WP_023562324.1">
    <property type="nucleotide sequence ID" value="NC_022657.1"/>
</dbReference>
<dbReference type="OrthoDB" id="3292131at2"/>
<gene>
    <name evidence="2" type="ORF">AFR_38680</name>
</gene>
<dbReference type="HOGENOM" id="CLU_1500437_0_0_11"/>
<dbReference type="Gene3D" id="3.90.550.10">
    <property type="entry name" value="Spore Coat Polysaccharide Biosynthesis Protein SpsA, Chain A"/>
    <property type="match status" value="1"/>
</dbReference>
<protein>
    <submittedName>
        <fullName evidence="2">Family 2 glycosyl transferase</fullName>
    </submittedName>
</protein>
<evidence type="ECO:0000313" key="2">
    <source>
        <dbReference type="EMBL" id="AGZ45990.1"/>
    </source>
</evidence>
<dbReference type="InterPro" id="IPR029044">
    <property type="entry name" value="Nucleotide-diphossugar_trans"/>
</dbReference>
<evidence type="ECO:0000313" key="3">
    <source>
        <dbReference type="Proteomes" id="UP000017746"/>
    </source>
</evidence>
<dbReference type="AlphaFoldDB" id="U5WD92"/>
<dbReference type="GO" id="GO:0016740">
    <property type="term" value="F:transferase activity"/>
    <property type="evidence" value="ECO:0007669"/>
    <property type="project" value="UniProtKB-KW"/>
</dbReference>
<dbReference type="PATRIC" id="fig|1246995.3.peg.7826"/>
<evidence type="ECO:0000256" key="1">
    <source>
        <dbReference type="SAM" id="MobiDB-lite"/>
    </source>
</evidence>
<accession>U5WD92</accession>
<dbReference type="SUPFAM" id="SSF53448">
    <property type="entry name" value="Nucleotide-diphospho-sugar transferases"/>
    <property type="match status" value="1"/>
</dbReference>
<organism evidence="2 3">
    <name type="scientific">Actinoplanes friuliensis DSM 7358</name>
    <dbReference type="NCBI Taxonomy" id="1246995"/>
    <lineage>
        <taxon>Bacteria</taxon>
        <taxon>Bacillati</taxon>
        <taxon>Actinomycetota</taxon>
        <taxon>Actinomycetes</taxon>
        <taxon>Micromonosporales</taxon>
        <taxon>Micromonosporaceae</taxon>
        <taxon>Actinoplanes</taxon>
    </lineage>
</organism>
<reference evidence="2 3" key="1">
    <citation type="journal article" date="2014" name="J. Biotechnol.">
        <title>Complete genome sequence of the actinobacterium Actinoplanes friuliensis HAG 010964, producer of the lipopeptide antibiotic friulimycin.</title>
        <authorList>
            <person name="Ruckert C."/>
            <person name="Szczepanowski R."/>
            <person name="Albersmeier A."/>
            <person name="Goesmann A."/>
            <person name="Fischer N."/>
            <person name="Steinkamper A."/>
            <person name="Puhler A."/>
            <person name="Biener R."/>
            <person name="Schwartz D."/>
            <person name="Kalinowski J."/>
        </authorList>
    </citation>
    <scope>NUCLEOTIDE SEQUENCE [LARGE SCALE GENOMIC DNA]</scope>
    <source>
        <strain evidence="2 3">DSM 7358</strain>
    </source>
</reference>
<keyword evidence="3" id="KW-1185">Reference proteome</keyword>
<keyword evidence="2" id="KW-0808">Transferase</keyword>
<dbReference type="EMBL" id="CP006272">
    <property type="protein sequence ID" value="AGZ45990.1"/>
    <property type="molecule type" value="Genomic_DNA"/>
</dbReference>
<feature type="compositionally biased region" description="Low complexity" evidence="1">
    <location>
        <begin position="12"/>
        <end position="32"/>
    </location>
</feature>
<feature type="region of interest" description="Disordered" evidence="1">
    <location>
        <begin position="1"/>
        <end position="36"/>
    </location>
</feature>
<dbReference type="STRING" id="1246995.AFR_38680"/>
<dbReference type="Proteomes" id="UP000017746">
    <property type="component" value="Chromosome"/>
</dbReference>
<sequence length="223" mass="22727">MRNALITEETEANGATGATGATGETGETGKAAPARQPQTDLEFVFPVLNREHTIRTDLGNAADCVRDLDVTAGIAVVDCGSSDRTLEAVDDVAAGLGVLVRVVGCSSPGWGSAALRGVTTSPARWVGFGEPSTFGRGTGESLSHAVKLLADGQHIVCTGGLTVLETSVAVLIVGDDRPDGPGFVPRLPDTPKHAGLRMTAHGSAVPGPGQDIETTVVLVRVAP</sequence>
<name>U5WD92_9ACTN</name>
<dbReference type="KEGG" id="afs:AFR_38680"/>